<name>A0ABQ9KUC4_HEVBR</name>
<comment type="catalytic activity">
    <reaction evidence="1">
        <text>S-ubiquitinyl-[E2 ubiquitin-conjugating enzyme]-L-cysteine + [acceptor protein]-L-lysine = [E2 ubiquitin-conjugating enzyme]-L-cysteine + N(6)-ubiquitinyl-[acceptor protein]-L-lysine.</text>
        <dbReference type="EC" id="2.3.2.27"/>
    </reaction>
</comment>
<evidence type="ECO:0000256" key="6">
    <source>
        <dbReference type="PROSITE-ProRule" id="PRU00175"/>
    </source>
</evidence>
<dbReference type="SMART" id="SM00184">
    <property type="entry name" value="RING"/>
    <property type="match status" value="1"/>
</dbReference>
<feature type="domain" description="RING-type" evidence="7">
    <location>
        <begin position="205"/>
        <end position="247"/>
    </location>
</feature>
<proteinExistence type="predicted"/>
<reference evidence="8" key="1">
    <citation type="journal article" date="2023" name="Plant Biotechnol. J.">
        <title>Chromosome-level wild Hevea brasiliensis genome provides new tools for genomic-assisted breeding and valuable loci to elevate rubber yield.</title>
        <authorList>
            <person name="Cheng H."/>
            <person name="Song X."/>
            <person name="Hu Y."/>
            <person name="Wu T."/>
            <person name="Yang Q."/>
            <person name="An Z."/>
            <person name="Feng S."/>
            <person name="Deng Z."/>
            <person name="Wu W."/>
            <person name="Zeng X."/>
            <person name="Tu M."/>
            <person name="Wang X."/>
            <person name="Huang H."/>
        </authorList>
    </citation>
    <scope>NUCLEOTIDE SEQUENCE</scope>
    <source>
        <strain evidence="8">MT/VB/25A 57/8</strain>
    </source>
</reference>
<protein>
    <recommendedName>
        <fullName evidence="2">RING-type E3 ubiquitin transferase</fullName>
        <ecNumber evidence="2">2.3.2.27</ecNumber>
    </recommendedName>
</protein>
<dbReference type="InterPro" id="IPR013083">
    <property type="entry name" value="Znf_RING/FYVE/PHD"/>
</dbReference>
<keyword evidence="5" id="KW-0862">Zinc</keyword>
<evidence type="ECO:0000256" key="5">
    <source>
        <dbReference type="ARBA" id="ARBA00022833"/>
    </source>
</evidence>
<dbReference type="Proteomes" id="UP001174677">
    <property type="component" value="Chromosome 16"/>
</dbReference>
<accession>A0ABQ9KUC4</accession>
<evidence type="ECO:0000313" key="9">
    <source>
        <dbReference type="Proteomes" id="UP001174677"/>
    </source>
</evidence>
<evidence type="ECO:0000256" key="2">
    <source>
        <dbReference type="ARBA" id="ARBA00012483"/>
    </source>
</evidence>
<dbReference type="InterPro" id="IPR001841">
    <property type="entry name" value="Znf_RING"/>
</dbReference>
<evidence type="ECO:0000256" key="1">
    <source>
        <dbReference type="ARBA" id="ARBA00000900"/>
    </source>
</evidence>
<organism evidence="8 9">
    <name type="scientific">Hevea brasiliensis</name>
    <name type="common">Para rubber tree</name>
    <name type="synonym">Siphonia brasiliensis</name>
    <dbReference type="NCBI Taxonomy" id="3981"/>
    <lineage>
        <taxon>Eukaryota</taxon>
        <taxon>Viridiplantae</taxon>
        <taxon>Streptophyta</taxon>
        <taxon>Embryophyta</taxon>
        <taxon>Tracheophyta</taxon>
        <taxon>Spermatophyta</taxon>
        <taxon>Magnoliopsida</taxon>
        <taxon>eudicotyledons</taxon>
        <taxon>Gunneridae</taxon>
        <taxon>Pentapetalae</taxon>
        <taxon>rosids</taxon>
        <taxon>fabids</taxon>
        <taxon>Malpighiales</taxon>
        <taxon>Euphorbiaceae</taxon>
        <taxon>Crotonoideae</taxon>
        <taxon>Micrandreae</taxon>
        <taxon>Hevea</taxon>
    </lineage>
</organism>
<keyword evidence="3" id="KW-0479">Metal-binding</keyword>
<keyword evidence="9" id="KW-1185">Reference proteome</keyword>
<dbReference type="PANTHER" id="PTHR15710">
    <property type="entry name" value="E3 UBIQUITIN-PROTEIN LIGASE PRAJA"/>
    <property type="match status" value="1"/>
</dbReference>
<evidence type="ECO:0000313" key="8">
    <source>
        <dbReference type="EMBL" id="KAJ9147860.1"/>
    </source>
</evidence>
<dbReference type="Gene3D" id="3.30.40.10">
    <property type="entry name" value="Zinc/RING finger domain, C3HC4 (zinc finger)"/>
    <property type="match status" value="1"/>
</dbReference>
<sequence length="252" mass="29314">MKKLIQILITPIYKPHKHALIIYSLNTRWVSVTVSFTRRIDVNLNSTSMLLNPMQPPIYFLELRFHFNYRELLRNLEGDLIEIQAYPTAPTSSFLFQIRSYDHLFDQPPYKSHLDGLFSFFNLDDPLHDFLAYRIASFLVFIANKQPFLGFHVVTDVGITHQDLIDEDPIDLTILMDEKHQEVLKKQSSFEKQGSGDGDELSGVCVICLEGLFGNRVALTEMTCTHVFHERYITRWLKIQNSCPTCRLELED</sequence>
<evidence type="ECO:0000256" key="3">
    <source>
        <dbReference type="ARBA" id="ARBA00022723"/>
    </source>
</evidence>
<dbReference type="PROSITE" id="PS50089">
    <property type="entry name" value="ZF_RING_2"/>
    <property type="match status" value="1"/>
</dbReference>
<gene>
    <name evidence="8" type="ORF">P3X46_029976</name>
</gene>
<evidence type="ECO:0000256" key="4">
    <source>
        <dbReference type="ARBA" id="ARBA00022771"/>
    </source>
</evidence>
<dbReference type="EC" id="2.3.2.27" evidence="2"/>
<evidence type="ECO:0000259" key="7">
    <source>
        <dbReference type="PROSITE" id="PS50089"/>
    </source>
</evidence>
<comment type="caution">
    <text evidence="8">The sequence shown here is derived from an EMBL/GenBank/DDBJ whole genome shotgun (WGS) entry which is preliminary data.</text>
</comment>
<dbReference type="PANTHER" id="PTHR15710:SF243">
    <property type="entry name" value="E3 UBIQUITIN-PROTEIN LIGASE PRAJA-2 ISOFORM X1"/>
    <property type="match status" value="1"/>
</dbReference>
<dbReference type="EMBL" id="JARPOI010000016">
    <property type="protein sequence ID" value="KAJ9147860.1"/>
    <property type="molecule type" value="Genomic_DNA"/>
</dbReference>
<keyword evidence="4 6" id="KW-0863">Zinc-finger</keyword>
<dbReference type="Pfam" id="PF13639">
    <property type="entry name" value="zf-RING_2"/>
    <property type="match status" value="1"/>
</dbReference>
<dbReference type="SUPFAM" id="SSF57850">
    <property type="entry name" value="RING/U-box"/>
    <property type="match status" value="1"/>
</dbReference>